<dbReference type="PROSITE" id="PS00524">
    <property type="entry name" value="SMB_1"/>
    <property type="match status" value="1"/>
</dbReference>
<gene>
    <name evidence="3" type="ORF">CCMP2556_LOCUS2061</name>
</gene>
<accession>A0ABP0HMS0</accession>
<dbReference type="Proteomes" id="UP001642484">
    <property type="component" value="Unassembled WGS sequence"/>
</dbReference>
<dbReference type="PROSITE" id="PS50958">
    <property type="entry name" value="SMB_2"/>
    <property type="match status" value="1"/>
</dbReference>
<evidence type="ECO:0000313" key="4">
    <source>
        <dbReference type="Proteomes" id="UP001642484"/>
    </source>
</evidence>
<proteinExistence type="predicted"/>
<evidence type="ECO:0000256" key="1">
    <source>
        <dbReference type="ARBA" id="ARBA00023157"/>
    </source>
</evidence>
<evidence type="ECO:0000259" key="2">
    <source>
        <dbReference type="PROSITE" id="PS50958"/>
    </source>
</evidence>
<name>A0ABP0HMS0_9DINO</name>
<sequence>MDSPPNSARGGDEQKRHLMGMRAMSKAEVQDSDASARCCQTFATVVVLLALAYLLLKGCNSLVNNFEPKAGVSHPSTFLPPPPVERPEQHGWVQVVDDDDVGAEAENHGYTWNWEGSKRYAFPEGEQPPCYYEYEGKPNADCFCQLAGNKACQKMPKCHCSQGCTSDLTWRHKHTTTFKNFKYATGCQSQSSVALLTVPESHFQDIRYLKTWCPKGAQVLLAEMLKKSFETYREVVDPGPVRQCLHAAQLVSVPWLHLHTVCSGGKIDGLPGSPQVGWCSEMHSSLDAEPLAASVMLWAERLYGVRTNDNLPSTCSDMGCGIRGVNGRCSCHRDCRGNYSNCCGDFSQICHK</sequence>
<reference evidence="3 4" key="1">
    <citation type="submission" date="2024-02" db="EMBL/GenBank/DDBJ databases">
        <authorList>
            <person name="Chen Y."/>
            <person name="Shah S."/>
            <person name="Dougan E. K."/>
            <person name="Thang M."/>
            <person name="Chan C."/>
        </authorList>
    </citation>
    <scope>NUCLEOTIDE SEQUENCE [LARGE SCALE GENOMIC DNA]</scope>
</reference>
<feature type="domain" description="SMB" evidence="2">
    <location>
        <begin position="311"/>
        <end position="352"/>
    </location>
</feature>
<dbReference type="EMBL" id="CAXAMN010000747">
    <property type="protein sequence ID" value="CAK8990454.1"/>
    <property type="molecule type" value="Genomic_DNA"/>
</dbReference>
<evidence type="ECO:0000313" key="3">
    <source>
        <dbReference type="EMBL" id="CAK8990454.1"/>
    </source>
</evidence>
<protein>
    <recommendedName>
        <fullName evidence="2">SMB domain-containing protein</fullName>
    </recommendedName>
</protein>
<dbReference type="InterPro" id="IPR001212">
    <property type="entry name" value="Somatomedin_B_dom"/>
</dbReference>
<comment type="caution">
    <text evidence="3">The sequence shown here is derived from an EMBL/GenBank/DDBJ whole genome shotgun (WGS) entry which is preliminary data.</text>
</comment>
<keyword evidence="1" id="KW-1015">Disulfide bond</keyword>
<keyword evidence="4" id="KW-1185">Reference proteome</keyword>
<organism evidence="3 4">
    <name type="scientific">Durusdinium trenchii</name>
    <dbReference type="NCBI Taxonomy" id="1381693"/>
    <lineage>
        <taxon>Eukaryota</taxon>
        <taxon>Sar</taxon>
        <taxon>Alveolata</taxon>
        <taxon>Dinophyceae</taxon>
        <taxon>Suessiales</taxon>
        <taxon>Symbiodiniaceae</taxon>
        <taxon>Durusdinium</taxon>
    </lineage>
</organism>